<dbReference type="InterPro" id="IPR003329">
    <property type="entry name" value="Cytidylyl_trans"/>
</dbReference>
<comment type="caution">
    <text evidence="1">The sequence shown here is derived from an EMBL/GenBank/DDBJ whole genome shotgun (WGS) entry which is preliminary data.</text>
</comment>
<dbReference type="InterPro" id="IPR050793">
    <property type="entry name" value="CMP-NeuNAc_synthase"/>
</dbReference>
<dbReference type="SUPFAM" id="SSF53448">
    <property type="entry name" value="Nucleotide-diphospho-sugar transferases"/>
    <property type="match status" value="1"/>
</dbReference>
<dbReference type="AlphaFoldDB" id="A0A2H0LLC0"/>
<proteinExistence type="predicted"/>
<dbReference type="Pfam" id="PF02348">
    <property type="entry name" value="CTP_transf_3"/>
    <property type="match status" value="1"/>
</dbReference>
<dbReference type="EMBL" id="PCVY01000072">
    <property type="protein sequence ID" value="PIQ85189.1"/>
    <property type="molecule type" value="Genomic_DNA"/>
</dbReference>
<reference evidence="1 2" key="1">
    <citation type="submission" date="2017-09" db="EMBL/GenBank/DDBJ databases">
        <title>Depth-based differentiation of microbial function through sediment-hosted aquifers and enrichment of novel symbionts in the deep terrestrial subsurface.</title>
        <authorList>
            <person name="Probst A.J."/>
            <person name="Ladd B."/>
            <person name="Jarett J.K."/>
            <person name="Geller-Mcgrath D.E."/>
            <person name="Sieber C.M."/>
            <person name="Emerson J.B."/>
            <person name="Anantharaman K."/>
            <person name="Thomas B.C."/>
            <person name="Malmstrom R."/>
            <person name="Stieglmeier M."/>
            <person name="Klingl A."/>
            <person name="Woyke T."/>
            <person name="Ryan C.M."/>
            <person name="Banfield J.F."/>
        </authorList>
    </citation>
    <scope>NUCLEOTIDE SEQUENCE [LARGE SCALE GENOMIC DNA]</scope>
    <source>
        <strain evidence="1">CG11_big_fil_rev_8_21_14_0_20_45_26</strain>
    </source>
</reference>
<evidence type="ECO:0008006" key="3">
    <source>
        <dbReference type="Google" id="ProtNLM"/>
    </source>
</evidence>
<accession>A0A2H0LLC0</accession>
<organism evidence="1 2">
    <name type="scientific">Candidatus Abzuiibacterium crystallinum</name>
    <dbReference type="NCBI Taxonomy" id="1974748"/>
    <lineage>
        <taxon>Bacteria</taxon>
        <taxon>Pseudomonadati</taxon>
        <taxon>Candidatus Omnitrophota</taxon>
        <taxon>Candidatus Abzuiibacterium</taxon>
    </lineage>
</organism>
<dbReference type="InterPro" id="IPR029044">
    <property type="entry name" value="Nucleotide-diphossugar_trans"/>
</dbReference>
<dbReference type="CDD" id="cd02513">
    <property type="entry name" value="CMP-NeuAc_Synthase"/>
    <property type="match status" value="1"/>
</dbReference>
<dbReference type="PANTHER" id="PTHR21485:SF6">
    <property type="entry name" value="N-ACYLNEURAMINATE CYTIDYLYLTRANSFERASE-RELATED"/>
    <property type="match status" value="1"/>
</dbReference>
<dbReference type="Proteomes" id="UP000230859">
    <property type="component" value="Unassembled WGS sequence"/>
</dbReference>
<name>A0A2H0LLC0_9BACT</name>
<evidence type="ECO:0000313" key="1">
    <source>
        <dbReference type="EMBL" id="PIQ85189.1"/>
    </source>
</evidence>
<protein>
    <recommendedName>
        <fullName evidence="3">Acylneuraminate cytidylyltransferase</fullName>
    </recommendedName>
</protein>
<dbReference type="Gene3D" id="3.90.550.10">
    <property type="entry name" value="Spore Coat Polysaccharide Biosynthesis Protein SpsA, Chain A"/>
    <property type="match status" value="1"/>
</dbReference>
<evidence type="ECO:0000313" key="2">
    <source>
        <dbReference type="Proteomes" id="UP000230859"/>
    </source>
</evidence>
<sequence>MKIISREIWAVQTARGGSKSIPLKNLVRIGKQPLIGYNLRAAQQSKILDKIICSTDHPRIARTAKRLGALIHQRPKRLSGDHVASVDVVIEAVQSVGERVGHLPGLIVLLEPTSLFLTAGHIWTAVRMMKKDTRANSVQSVVEVPHQYHAYNQRKLSQGQNYLDFIFPKAIKKNFNKQKKPVFFVLGNVVVTRTKALLKQKDLFAKPSRAFPIHRWSGYDLDTKEDVKIAEMLLKSRLVKLR</sequence>
<gene>
    <name evidence="1" type="ORF">COV74_09530</name>
</gene>
<dbReference type="PANTHER" id="PTHR21485">
    <property type="entry name" value="HAD SUPERFAMILY MEMBERS CMAS AND KDSC"/>
    <property type="match status" value="1"/>
</dbReference>
<dbReference type="GO" id="GO:0008781">
    <property type="term" value="F:N-acylneuraminate cytidylyltransferase activity"/>
    <property type="evidence" value="ECO:0007669"/>
    <property type="project" value="TreeGrafter"/>
</dbReference>